<keyword evidence="9" id="KW-1278">Translocase</keyword>
<dbReference type="GO" id="GO:0008137">
    <property type="term" value="F:NADH dehydrogenase (ubiquinone) activity"/>
    <property type="evidence" value="ECO:0007669"/>
    <property type="project" value="UniProtKB-EC"/>
</dbReference>
<evidence type="ECO:0000256" key="15">
    <source>
        <dbReference type="ARBA" id="ARBA00023136"/>
    </source>
</evidence>
<evidence type="ECO:0000256" key="1">
    <source>
        <dbReference type="ARBA" id="ARBA00003257"/>
    </source>
</evidence>
<feature type="transmembrane region" description="Helical" evidence="17">
    <location>
        <begin position="69"/>
        <end position="88"/>
    </location>
</feature>
<dbReference type="AlphaFoldDB" id="A0A1S5VWN6"/>
<feature type="transmembrane region" description="Helical" evidence="17">
    <location>
        <begin position="437"/>
        <end position="461"/>
    </location>
</feature>
<comment type="subcellular location">
    <subcellularLocation>
        <location evidence="2">Mitochondrion inner membrane</location>
        <topology evidence="2">Multi-pass membrane protein</topology>
    </subcellularLocation>
</comment>
<protein>
    <recommendedName>
        <fullName evidence="4 17">NADH-ubiquinone oxidoreductase chain 5</fullName>
        <ecNumber evidence="3 17">7.1.1.2</ecNumber>
    </recommendedName>
</protein>
<feature type="transmembrane region" description="Helical" evidence="17">
    <location>
        <begin position="286"/>
        <end position="304"/>
    </location>
</feature>
<feature type="transmembrane region" description="Helical" evidence="17">
    <location>
        <begin position="196"/>
        <end position="216"/>
    </location>
</feature>
<dbReference type="PANTHER" id="PTHR42829">
    <property type="entry name" value="NADH-UBIQUINONE OXIDOREDUCTASE CHAIN 5"/>
    <property type="match status" value="1"/>
</dbReference>
<evidence type="ECO:0000313" key="21">
    <source>
        <dbReference type="EMBL" id="AQP30412.1"/>
    </source>
</evidence>
<dbReference type="GO" id="GO:0003954">
    <property type="term" value="F:NADH dehydrogenase activity"/>
    <property type="evidence" value="ECO:0007669"/>
    <property type="project" value="TreeGrafter"/>
</dbReference>
<comment type="similarity">
    <text evidence="17">Belongs to the complex I subunit 5 family.</text>
</comment>
<evidence type="ECO:0000256" key="7">
    <source>
        <dbReference type="ARBA" id="ARBA00022692"/>
    </source>
</evidence>
<evidence type="ECO:0000259" key="18">
    <source>
        <dbReference type="Pfam" id="PF00361"/>
    </source>
</evidence>
<feature type="transmembrane region" description="Helical" evidence="17">
    <location>
        <begin position="481"/>
        <end position="498"/>
    </location>
</feature>
<dbReference type="GO" id="GO:0015990">
    <property type="term" value="P:electron transport coupled proton transport"/>
    <property type="evidence" value="ECO:0007669"/>
    <property type="project" value="TreeGrafter"/>
</dbReference>
<evidence type="ECO:0000256" key="13">
    <source>
        <dbReference type="ARBA" id="ARBA00023075"/>
    </source>
</evidence>
<feature type="transmembrane region" description="Helical" evidence="17">
    <location>
        <begin position="253"/>
        <end position="279"/>
    </location>
</feature>
<dbReference type="InterPro" id="IPR003945">
    <property type="entry name" value="NU5C-like"/>
</dbReference>
<dbReference type="Pfam" id="PF00361">
    <property type="entry name" value="Proton_antipo_M"/>
    <property type="match status" value="1"/>
</dbReference>
<evidence type="ECO:0000256" key="11">
    <source>
        <dbReference type="ARBA" id="ARBA00022989"/>
    </source>
</evidence>
<gene>
    <name evidence="21" type="primary">nad5</name>
</gene>
<dbReference type="EMBL" id="KY224708">
    <property type="protein sequence ID" value="AQP30412.1"/>
    <property type="molecule type" value="Genomic_DNA"/>
</dbReference>
<dbReference type="Pfam" id="PF00662">
    <property type="entry name" value="Proton_antipo_N"/>
    <property type="match status" value="1"/>
</dbReference>
<keyword evidence="5 17" id="KW-0813">Transport</keyword>
<dbReference type="PANTHER" id="PTHR42829:SF2">
    <property type="entry name" value="NADH-UBIQUINONE OXIDOREDUCTASE CHAIN 5"/>
    <property type="match status" value="1"/>
</dbReference>
<dbReference type="InterPro" id="IPR001750">
    <property type="entry name" value="ND/Mrp_TM"/>
</dbReference>
<keyword evidence="14 17" id="KW-0496">Mitochondrion</keyword>
<evidence type="ECO:0000256" key="3">
    <source>
        <dbReference type="ARBA" id="ARBA00012944"/>
    </source>
</evidence>
<sequence length="558" mass="62529">MVSCVLGSYFIMSDLVYFIDWNIITLNGSSIIMTFLFDWMSLLFMGFVFIISSLVILYSDDYMFGDLNIVRFILLVLMFVVSMMFLIISPNIISILLGWDGLGLVSYLLVIYYQNVKSYGAGMLTVLSNRIGDVALLMAIAWMINFGSWNFIYYLEFLSNSFEMELISFLVVLAAMTKSAQIPFSSWLPAAMAAPTPVSALVHSSTLVTAGVYLLIRFSPSFGYWLNVFLLLVSGLTMFMAGLGANFEFDLKSIIALSTLSQLGLMIMTISIGLSGLAFFHLLTHALFKALLFMCAGGVIHSMGDSQDIRFMGSMSIYMPFTSSSLMVSNFALCGMPFLAGFYSSDFILEMFSMSYINMFGFILLFVSTGLTVCYSFRLFYFVLCGDFNFVPTYSMVDTNYNMMVGMVGLLVMSIFGGSSLMWLICPTPSMICLPYYLKFLTLFVVFLGGWLGYEIAGASFGDKLFSMHLYGVSSFSGSMWFMPFFSTYGVSFGPLGLGYSATKVFDSGWMEYFGGQGMYLVLFNLGKVNQWFQYNNLKVFLGFFVMWVVILLFVLVF</sequence>
<feature type="transmembrane region" description="Helical" evidence="17">
    <location>
        <begin position="510"/>
        <end position="526"/>
    </location>
</feature>
<dbReference type="InterPro" id="IPR001516">
    <property type="entry name" value="Proton_antipo_N"/>
</dbReference>
<accession>A0A1S5VWN6</accession>
<feature type="transmembrane region" description="Helical" evidence="17">
    <location>
        <begin position="228"/>
        <end position="247"/>
    </location>
</feature>
<evidence type="ECO:0000256" key="12">
    <source>
        <dbReference type="ARBA" id="ARBA00023027"/>
    </source>
</evidence>
<evidence type="ECO:0000256" key="5">
    <source>
        <dbReference type="ARBA" id="ARBA00022448"/>
    </source>
</evidence>
<evidence type="ECO:0000256" key="9">
    <source>
        <dbReference type="ARBA" id="ARBA00022967"/>
    </source>
</evidence>
<keyword evidence="12 17" id="KW-0520">NAD</keyword>
<name>A0A1S5VWN6_9NEOP</name>
<feature type="transmembrane region" description="Helical" evidence="17">
    <location>
        <begin position="36"/>
        <end position="57"/>
    </location>
</feature>
<evidence type="ECO:0000259" key="19">
    <source>
        <dbReference type="Pfam" id="PF00662"/>
    </source>
</evidence>
<reference evidence="21" key="1">
    <citation type="journal article" date="2016" name="Mol. Biol. Evol.">
        <title>Mitochondrial Phylogenomics Resolves the Global Spread of Higher Termites, Ecosystem Engineers of the Tropics.</title>
        <authorList>
            <person name="Bourguignon T."/>
            <person name="Lo N."/>
            <person name="Sobotnik J."/>
            <person name="Ho S.Y."/>
            <person name="Iqbal N."/>
            <person name="Coissac E."/>
            <person name="Lee M."/>
            <person name="Jendryka M.M."/>
            <person name="Sillam-Dusses D."/>
            <person name="Krizkova B."/>
            <person name="Roisin Y."/>
            <person name="Evans T.A."/>
        </authorList>
    </citation>
    <scope>NUCLEOTIDE SEQUENCE</scope>
    <source>
        <strain evidence="21">G740</strain>
    </source>
</reference>
<feature type="domain" description="NADH dehydrogenase subunit 5 C-terminal" evidence="20">
    <location>
        <begin position="375"/>
        <end position="555"/>
    </location>
</feature>
<evidence type="ECO:0000256" key="4">
    <source>
        <dbReference type="ARBA" id="ARBA00021096"/>
    </source>
</evidence>
<comment type="function">
    <text evidence="17">Core subunit of the mitochondrial membrane respiratory chain NADH dehydrogenase (Complex I) which catalyzes electron transfer from NADH through the respiratory chain, using ubiquinone as an electron acceptor. Essential for the catalytic activity and assembly of complex I.</text>
</comment>
<feature type="transmembrane region" description="Helical" evidence="17">
    <location>
        <begin position="134"/>
        <end position="154"/>
    </location>
</feature>
<comment type="catalytic activity">
    <reaction evidence="16 17">
        <text>a ubiquinone + NADH + 5 H(+)(in) = a ubiquinol + NAD(+) + 4 H(+)(out)</text>
        <dbReference type="Rhea" id="RHEA:29091"/>
        <dbReference type="Rhea" id="RHEA-COMP:9565"/>
        <dbReference type="Rhea" id="RHEA-COMP:9566"/>
        <dbReference type="ChEBI" id="CHEBI:15378"/>
        <dbReference type="ChEBI" id="CHEBI:16389"/>
        <dbReference type="ChEBI" id="CHEBI:17976"/>
        <dbReference type="ChEBI" id="CHEBI:57540"/>
        <dbReference type="ChEBI" id="CHEBI:57945"/>
        <dbReference type="EC" id="7.1.1.2"/>
    </reaction>
</comment>
<dbReference type="GO" id="GO:0042773">
    <property type="term" value="P:ATP synthesis coupled electron transport"/>
    <property type="evidence" value="ECO:0007669"/>
    <property type="project" value="InterPro"/>
</dbReference>
<keyword evidence="11 17" id="KW-1133">Transmembrane helix</keyword>
<keyword evidence="15 17" id="KW-0472">Membrane</keyword>
<proteinExistence type="inferred from homology"/>
<feature type="domain" description="NADH:quinone oxidoreductase/Mrp antiporter transmembrane" evidence="18">
    <location>
        <begin position="89"/>
        <end position="371"/>
    </location>
</feature>
<evidence type="ECO:0000256" key="14">
    <source>
        <dbReference type="ARBA" id="ARBA00023128"/>
    </source>
</evidence>
<feature type="transmembrane region" description="Helical" evidence="17">
    <location>
        <begin position="95"/>
        <end position="114"/>
    </location>
</feature>
<geneLocation type="mitochondrion" evidence="21"/>
<evidence type="ECO:0000256" key="6">
    <source>
        <dbReference type="ARBA" id="ARBA00022660"/>
    </source>
</evidence>
<evidence type="ECO:0000256" key="10">
    <source>
        <dbReference type="ARBA" id="ARBA00022982"/>
    </source>
</evidence>
<comment type="function">
    <text evidence="1">Core subunit of the mitochondrial membrane respiratory chain NADH dehydrogenase (Complex I) that is believed to belong to the minimal assembly required for catalysis. Complex I functions in the transfer of electrons from NADH to the respiratory chain. The immediate electron acceptor for the enzyme is believed to be ubiquinone.</text>
</comment>
<feature type="domain" description="NADH-Ubiquinone oxidoreductase (complex I) chain 5 N-terminal" evidence="19">
    <location>
        <begin position="24"/>
        <end position="72"/>
    </location>
</feature>
<evidence type="ECO:0000256" key="17">
    <source>
        <dbReference type="RuleBase" id="RU003404"/>
    </source>
</evidence>
<keyword evidence="6" id="KW-0679">Respiratory chain</keyword>
<dbReference type="GO" id="GO:0005743">
    <property type="term" value="C:mitochondrial inner membrane"/>
    <property type="evidence" value="ECO:0007669"/>
    <property type="project" value="UniProtKB-SubCell"/>
</dbReference>
<keyword evidence="10" id="KW-0249">Electron transport</keyword>
<keyword evidence="8" id="KW-0999">Mitochondrion inner membrane</keyword>
<feature type="transmembrane region" description="Helical" evidence="17">
    <location>
        <begin position="324"/>
        <end position="344"/>
    </location>
</feature>
<dbReference type="InterPro" id="IPR010934">
    <property type="entry name" value="NADH_DH_su5_C"/>
</dbReference>
<evidence type="ECO:0000256" key="8">
    <source>
        <dbReference type="ARBA" id="ARBA00022792"/>
    </source>
</evidence>
<evidence type="ECO:0000259" key="20">
    <source>
        <dbReference type="Pfam" id="PF06455"/>
    </source>
</evidence>
<dbReference type="PRINTS" id="PR01435">
    <property type="entry name" value="NPOXDRDTASE5"/>
</dbReference>
<evidence type="ECO:0000256" key="16">
    <source>
        <dbReference type="ARBA" id="ARBA00049551"/>
    </source>
</evidence>
<organism evidence="21">
    <name type="scientific">Coatitermes kartaboensis</name>
    <dbReference type="NCBI Taxonomy" id="377889"/>
    <lineage>
        <taxon>Eukaryota</taxon>
        <taxon>Metazoa</taxon>
        <taxon>Ecdysozoa</taxon>
        <taxon>Arthropoda</taxon>
        <taxon>Hexapoda</taxon>
        <taxon>Insecta</taxon>
        <taxon>Pterygota</taxon>
        <taxon>Neoptera</taxon>
        <taxon>Polyneoptera</taxon>
        <taxon>Dictyoptera</taxon>
        <taxon>Blattodea</taxon>
        <taxon>Blattoidea</taxon>
        <taxon>Termitoidae</taxon>
        <taxon>Termitidae</taxon>
        <taxon>Nasutitermitinae</taxon>
        <taxon>Coatitermes</taxon>
    </lineage>
</organism>
<keyword evidence="13 17" id="KW-0830">Ubiquinone</keyword>
<dbReference type="EC" id="7.1.1.2" evidence="3 17"/>
<keyword evidence="7 17" id="KW-0812">Transmembrane</keyword>
<feature type="transmembrane region" description="Helical" evidence="17">
    <location>
        <begin position="538"/>
        <end position="557"/>
    </location>
</feature>
<feature type="transmembrane region" description="Helical" evidence="17">
    <location>
        <begin position="401"/>
        <end position="425"/>
    </location>
</feature>
<evidence type="ECO:0000256" key="2">
    <source>
        <dbReference type="ARBA" id="ARBA00004448"/>
    </source>
</evidence>
<feature type="transmembrane region" description="Helical" evidence="17">
    <location>
        <begin position="166"/>
        <end position="184"/>
    </location>
</feature>
<dbReference type="Pfam" id="PF06455">
    <property type="entry name" value="NADH5_C"/>
    <property type="match status" value="1"/>
</dbReference>
<feature type="transmembrane region" description="Helical" evidence="17">
    <location>
        <begin position="356"/>
        <end position="381"/>
    </location>
</feature>
<dbReference type="PRINTS" id="PR01434">
    <property type="entry name" value="NADHDHGNASE5"/>
</dbReference>